<feature type="transmembrane region" description="Helical" evidence="1">
    <location>
        <begin position="240"/>
        <end position="262"/>
    </location>
</feature>
<comment type="caution">
    <text evidence="2">The sequence shown here is derived from an EMBL/GenBank/DDBJ whole genome shotgun (WGS) entry which is preliminary data.</text>
</comment>
<keyword evidence="1" id="KW-0812">Transmembrane</keyword>
<evidence type="ECO:0000313" key="2">
    <source>
        <dbReference type="EMBL" id="MFC5052982.1"/>
    </source>
</evidence>
<accession>A0ABV9XUR4</accession>
<name>A0ABV9XUR4_9PSEU</name>
<proteinExistence type="predicted"/>
<keyword evidence="1" id="KW-1133">Transmembrane helix</keyword>
<reference evidence="3" key="1">
    <citation type="journal article" date="2019" name="Int. J. Syst. Evol. Microbiol.">
        <title>The Global Catalogue of Microorganisms (GCM) 10K type strain sequencing project: providing services to taxonomists for standard genome sequencing and annotation.</title>
        <authorList>
            <consortium name="The Broad Institute Genomics Platform"/>
            <consortium name="The Broad Institute Genome Sequencing Center for Infectious Disease"/>
            <person name="Wu L."/>
            <person name="Ma J."/>
        </authorList>
    </citation>
    <scope>NUCLEOTIDE SEQUENCE [LARGE SCALE GENOMIC DNA]</scope>
    <source>
        <strain evidence="3">KCTC 12848</strain>
    </source>
</reference>
<dbReference type="RefSeq" id="WP_344038011.1">
    <property type="nucleotide sequence ID" value="NZ_BAAAKE010000009.1"/>
</dbReference>
<dbReference type="EMBL" id="JBHSJB010000004">
    <property type="protein sequence ID" value="MFC5052982.1"/>
    <property type="molecule type" value="Genomic_DNA"/>
</dbReference>
<feature type="transmembrane region" description="Helical" evidence="1">
    <location>
        <begin position="166"/>
        <end position="185"/>
    </location>
</feature>
<feature type="transmembrane region" description="Helical" evidence="1">
    <location>
        <begin position="194"/>
        <end position="212"/>
    </location>
</feature>
<protein>
    <recommendedName>
        <fullName evidence="4">ABC transporter permease</fullName>
    </recommendedName>
</protein>
<sequence length="304" mass="32686">MAEPSAAGLLDELSRLRKRARIARRGHWLPVVVIGLLTLGAVPFYRPVEQQCPPGERSCAVLDHGTSFTVPGLGRVDPLGVFNAGNFFQLANPLALGAYWVLALLTGLVVTVWWYRRRAEVAGLETSTSAYVRVTLGGFAVVLGIALVGGLLPAEVRRHLRHDIKVEMVEAAVFLALPVVLAILSERDFARTRWYRAAVVAGFVATSVLGAVAVTKTGGLMLFAAGLLVLAWLERSPWCALVALGYAGFTLLANASTMGQVFWDLGWRPDSRVDVLFSAKDVLFPGCVAVVGGLVALALSRVRR</sequence>
<keyword evidence="1" id="KW-0472">Membrane</keyword>
<organism evidence="2 3">
    <name type="scientific">Saccharothrix xinjiangensis</name>
    <dbReference type="NCBI Taxonomy" id="204798"/>
    <lineage>
        <taxon>Bacteria</taxon>
        <taxon>Bacillati</taxon>
        <taxon>Actinomycetota</taxon>
        <taxon>Actinomycetes</taxon>
        <taxon>Pseudonocardiales</taxon>
        <taxon>Pseudonocardiaceae</taxon>
        <taxon>Saccharothrix</taxon>
    </lineage>
</organism>
<gene>
    <name evidence="2" type="ORF">ACFPFM_04335</name>
</gene>
<feature type="transmembrane region" description="Helical" evidence="1">
    <location>
        <begin position="282"/>
        <end position="299"/>
    </location>
</feature>
<feature type="transmembrane region" description="Helical" evidence="1">
    <location>
        <begin position="27"/>
        <end position="45"/>
    </location>
</feature>
<evidence type="ECO:0000256" key="1">
    <source>
        <dbReference type="SAM" id="Phobius"/>
    </source>
</evidence>
<evidence type="ECO:0000313" key="3">
    <source>
        <dbReference type="Proteomes" id="UP001595833"/>
    </source>
</evidence>
<feature type="transmembrane region" description="Helical" evidence="1">
    <location>
        <begin position="136"/>
        <end position="154"/>
    </location>
</feature>
<feature type="transmembrane region" description="Helical" evidence="1">
    <location>
        <begin position="218"/>
        <end position="233"/>
    </location>
</feature>
<keyword evidence="3" id="KW-1185">Reference proteome</keyword>
<dbReference type="Proteomes" id="UP001595833">
    <property type="component" value="Unassembled WGS sequence"/>
</dbReference>
<evidence type="ECO:0008006" key="4">
    <source>
        <dbReference type="Google" id="ProtNLM"/>
    </source>
</evidence>
<feature type="transmembrane region" description="Helical" evidence="1">
    <location>
        <begin position="97"/>
        <end position="115"/>
    </location>
</feature>